<keyword evidence="3" id="KW-1185">Reference proteome</keyword>
<dbReference type="AlphaFoldDB" id="A0A4S8QG98"/>
<evidence type="ECO:0000313" key="2">
    <source>
        <dbReference type="EMBL" id="THV43693.1"/>
    </source>
</evidence>
<dbReference type="OrthoDB" id="10415852at2759"/>
<proteinExistence type="predicted"/>
<organism evidence="2 3">
    <name type="scientific">Botrytis galanthina</name>
    <dbReference type="NCBI Taxonomy" id="278940"/>
    <lineage>
        <taxon>Eukaryota</taxon>
        <taxon>Fungi</taxon>
        <taxon>Dikarya</taxon>
        <taxon>Ascomycota</taxon>
        <taxon>Pezizomycotina</taxon>
        <taxon>Leotiomycetes</taxon>
        <taxon>Helotiales</taxon>
        <taxon>Sclerotiniaceae</taxon>
        <taxon>Botrytis</taxon>
    </lineage>
</organism>
<name>A0A4S8QG98_9HELO</name>
<comment type="caution">
    <text evidence="2">The sequence shown here is derived from an EMBL/GenBank/DDBJ whole genome shotgun (WGS) entry which is preliminary data.</text>
</comment>
<reference evidence="2 3" key="1">
    <citation type="submission" date="2017-12" db="EMBL/GenBank/DDBJ databases">
        <title>Comparative genomics of Botrytis spp.</title>
        <authorList>
            <person name="Valero-Jimenez C.A."/>
            <person name="Tapia P."/>
            <person name="Veloso J."/>
            <person name="Silva-Moreno E."/>
            <person name="Staats M."/>
            <person name="Valdes J.H."/>
            <person name="Van Kan J.A.L."/>
        </authorList>
    </citation>
    <scope>NUCLEOTIDE SEQUENCE [LARGE SCALE GENOMIC DNA]</scope>
    <source>
        <strain evidence="2 3">MUCL435</strain>
    </source>
</reference>
<feature type="region of interest" description="Disordered" evidence="1">
    <location>
        <begin position="207"/>
        <end position="228"/>
    </location>
</feature>
<evidence type="ECO:0000313" key="3">
    <source>
        <dbReference type="Proteomes" id="UP000308671"/>
    </source>
</evidence>
<evidence type="ECO:0000256" key="1">
    <source>
        <dbReference type="SAM" id="MobiDB-lite"/>
    </source>
</evidence>
<feature type="region of interest" description="Disordered" evidence="1">
    <location>
        <begin position="148"/>
        <end position="194"/>
    </location>
</feature>
<protein>
    <submittedName>
        <fullName evidence="2">Uncharacterized protein</fullName>
    </submittedName>
</protein>
<gene>
    <name evidence="2" type="ORF">BGAL_1089g00010</name>
</gene>
<dbReference type="EMBL" id="PQXL01001084">
    <property type="protein sequence ID" value="THV43693.1"/>
    <property type="molecule type" value="Genomic_DNA"/>
</dbReference>
<sequence length="228" mass="26116">MADALQARQEVMAEALEIIAEKQDEILVLLQKSLGEKAVGVTFSKSSTNRTASSQFKRSGMDVSMSEDDNDRLLFYSTEWINTGAGSFLKTKRKNNREWSLKWRDYLMATFEEAYDNENSLKELLESWDEEKVAQAYMGISRVYHQAKDGGNGDQDAFGKSNEDRNVQVGKRKRMEASVEEEEQGETGDRSKKRMDRISRRKIIIEDESEEEVKDEADVDLEDSTLLD</sequence>
<accession>A0A4S8QG98</accession>
<dbReference type="Proteomes" id="UP000308671">
    <property type="component" value="Unassembled WGS sequence"/>
</dbReference>